<dbReference type="EMBL" id="JAGBKM010000014">
    <property type="protein sequence ID" value="MBO1531260.1"/>
    <property type="molecule type" value="Genomic_DNA"/>
</dbReference>
<evidence type="ECO:0000256" key="1">
    <source>
        <dbReference type="SAM" id="Coils"/>
    </source>
</evidence>
<accession>A0ABS3NPD6</accession>
<gene>
    <name evidence="3" type="ORF">J3492_08540</name>
</gene>
<feature type="coiled-coil region" evidence="1">
    <location>
        <begin position="135"/>
        <end position="165"/>
    </location>
</feature>
<proteinExistence type="predicted"/>
<dbReference type="RefSeq" id="WP_207991638.1">
    <property type="nucleotide sequence ID" value="NZ_JAGBKM010000014.1"/>
</dbReference>
<feature type="domain" description="Hemerythrin-like" evidence="2">
    <location>
        <begin position="65"/>
        <end position="199"/>
    </location>
</feature>
<dbReference type="Gene3D" id="1.20.120.520">
    <property type="entry name" value="nmb1532 protein domain like"/>
    <property type="match status" value="1"/>
</dbReference>
<evidence type="ECO:0000313" key="3">
    <source>
        <dbReference type="EMBL" id="MBO1531260.1"/>
    </source>
</evidence>
<evidence type="ECO:0000259" key="2">
    <source>
        <dbReference type="Pfam" id="PF01814"/>
    </source>
</evidence>
<dbReference type="Proteomes" id="UP000664554">
    <property type="component" value="Unassembled WGS sequence"/>
</dbReference>
<reference evidence="3 4" key="1">
    <citation type="submission" date="2021-03" db="EMBL/GenBank/DDBJ databases">
        <authorList>
            <person name="Shang D.-D."/>
            <person name="Du Z.-J."/>
            <person name="Chen G.-J."/>
        </authorList>
    </citation>
    <scope>NUCLEOTIDE SEQUENCE [LARGE SCALE GENOMIC DNA]</scope>
    <source>
        <strain evidence="3 4">F1192</strain>
    </source>
</reference>
<dbReference type="InterPro" id="IPR012312">
    <property type="entry name" value="Hemerythrin-like"/>
</dbReference>
<dbReference type="Pfam" id="PF01814">
    <property type="entry name" value="Hemerythrin"/>
    <property type="match status" value="1"/>
</dbReference>
<keyword evidence="4" id="KW-1185">Reference proteome</keyword>
<keyword evidence="1" id="KW-0175">Coiled coil</keyword>
<comment type="caution">
    <text evidence="3">The sequence shown here is derived from an EMBL/GenBank/DDBJ whole genome shotgun (WGS) entry which is preliminary data.</text>
</comment>
<organism evidence="3 4">
    <name type="scientific">Psychrobacter coccoides</name>
    <dbReference type="NCBI Taxonomy" id="2818440"/>
    <lineage>
        <taxon>Bacteria</taxon>
        <taxon>Pseudomonadati</taxon>
        <taxon>Pseudomonadota</taxon>
        <taxon>Gammaproteobacteria</taxon>
        <taxon>Moraxellales</taxon>
        <taxon>Moraxellaceae</taxon>
        <taxon>Psychrobacter</taxon>
    </lineage>
</organism>
<sequence>MNNTSRDIASHNRVNKDAAEDDLFSVTPRHPDSRLEADWLFLYQKLPPDQWFGADYAYKTSGWIKVHTNIRKRQRILLQISTAYQSGDFDWAEYRSQMLKRVSMHILKLHQHHGVEDAGFFPEFIAMHPKLAPAFEVLGRDHERLDALLDELQAKNDQLARSEVEDKALAEQLHQTLMDASKLLSQHLTDEEDIVIPILGLRQG</sequence>
<name>A0ABS3NPD6_9GAMM</name>
<evidence type="ECO:0000313" key="4">
    <source>
        <dbReference type="Proteomes" id="UP000664554"/>
    </source>
</evidence>
<protein>
    <submittedName>
        <fullName evidence="3">Hemerythrin domain-containing protein</fullName>
    </submittedName>
</protein>